<dbReference type="GO" id="GO:0016787">
    <property type="term" value="F:hydrolase activity"/>
    <property type="evidence" value="ECO:0007669"/>
    <property type="project" value="UniProtKB-KW"/>
</dbReference>
<dbReference type="Pfam" id="PF00144">
    <property type="entry name" value="Beta-lactamase"/>
    <property type="match status" value="1"/>
</dbReference>
<dbReference type="PANTHER" id="PTHR46825">
    <property type="entry name" value="D-ALANYL-D-ALANINE-CARBOXYPEPTIDASE/ENDOPEPTIDASE AMPH"/>
    <property type="match status" value="1"/>
</dbReference>
<dbReference type="InterPro" id="IPR012338">
    <property type="entry name" value="Beta-lactam/transpept-like"/>
</dbReference>
<dbReference type="RefSeq" id="WP_354695976.1">
    <property type="nucleotide sequence ID" value="NZ_JAZHOG010000009.1"/>
</dbReference>
<dbReference type="AlphaFoldDB" id="A0AAW9R9Z0"/>
<organism evidence="4 5">
    <name type="scientific">Elongatibacter sediminis</name>
    <dbReference type="NCBI Taxonomy" id="3119006"/>
    <lineage>
        <taxon>Bacteria</taxon>
        <taxon>Pseudomonadati</taxon>
        <taxon>Pseudomonadota</taxon>
        <taxon>Gammaproteobacteria</taxon>
        <taxon>Chromatiales</taxon>
        <taxon>Wenzhouxiangellaceae</taxon>
        <taxon>Elongatibacter</taxon>
    </lineage>
</organism>
<evidence type="ECO:0000313" key="5">
    <source>
        <dbReference type="Proteomes" id="UP001359886"/>
    </source>
</evidence>
<dbReference type="Gene3D" id="2.40.128.600">
    <property type="match status" value="1"/>
</dbReference>
<accession>A0AAW9R9Z0</accession>
<keyword evidence="1" id="KW-0732">Signal</keyword>
<comment type="caution">
    <text evidence="4">The sequence shown here is derived from an EMBL/GenBank/DDBJ whole genome shotgun (WGS) entry which is preliminary data.</text>
</comment>
<dbReference type="EMBL" id="JAZHOG010000009">
    <property type="protein sequence ID" value="MEJ8568652.1"/>
    <property type="molecule type" value="Genomic_DNA"/>
</dbReference>
<feature type="domain" description="Beta-lactamase-related" evidence="2">
    <location>
        <begin position="42"/>
        <end position="391"/>
    </location>
</feature>
<dbReference type="InterPro" id="IPR021860">
    <property type="entry name" value="Peptidase_S12_Pab87-rel_C"/>
</dbReference>
<proteinExistence type="predicted"/>
<dbReference type="SUPFAM" id="SSF56601">
    <property type="entry name" value="beta-lactamase/transpeptidase-like"/>
    <property type="match status" value="1"/>
</dbReference>
<evidence type="ECO:0000256" key="1">
    <source>
        <dbReference type="SAM" id="SignalP"/>
    </source>
</evidence>
<evidence type="ECO:0000259" key="3">
    <source>
        <dbReference type="Pfam" id="PF11954"/>
    </source>
</evidence>
<protein>
    <submittedName>
        <fullName evidence="4">Serine hydrolase</fullName>
    </submittedName>
</protein>
<evidence type="ECO:0000259" key="2">
    <source>
        <dbReference type="Pfam" id="PF00144"/>
    </source>
</evidence>
<name>A0AAW9R9Z0_9GAMM</name>
<dbReference type="PANTHER" id="PTHR46825:SF15">
    <property type="entry name" value="BETA-LACTAMASE-RELATED DOMAIN-CONTAINING PROTEIN"/>
    <property type="match status" value="1"/>
</dbReference>
<keyword evidence="5" id="KW-1185">Reference proteome</keyword>
<gene>
    <name evidence="4" type="ORF">V3330_13550</name>
</gene>
<feature type="domain" description="Peptidase S12 Pab87-related C-terminal" evidence="3">
    <location>
        <begin position="426"/>
        <end position="506"/>
    </location>
</feature>
<dbReference type="Pfam" id="PF11954">
    <property type="entry name" value="DUF3471"/>
    <property type="match status" value="1"/>
</dbReference>
<reference evidence="4 5" key="1">
    <citation type="submission" date="2024-02" db="EMBL/GenBank/DDBJ databases">
        <title>A novel Wenzhouxiangellaceae bacterium, isolated from coastal sediments.</title>
        <authorList>
            <person name="Du Z.-J."/>
            <person name="Ye Y.-Q."/>
            <person name="Zhang X.-Y."/>
        </authorList>
    </citation>
    <scope>NUCLEOTIDE SEQUENCE [LARGE SCALE GENOMIC DNA]</scope>
    <source>
        <strain evidence="4 5">CH-27</strain>
    </source>
</reference>
<evidence type="ECO:0000313" key="4">
    <source>
        <dbReference type="EMBL" id="MEJ8568652.1"/>
    </source>
</evidence>
<keyword evidence="4" id="KW-0378">Hydrolase</keyword>
<dbReference type="InterPro" id="IPR001466">
    <property type="entry name" value="Beta-lactam-related"/>
</dbReference>
<dbReference type="Gene3D" id="3.40.710.10">
    <property type="entry name" value="DD-peptidase/beta-lactamase superfamily"/>
    <property type="match status" value="1"/>
</dbReference>
<sequence length="523" mass="59036">MKRLSIHMKSVRTRTTLLLVLGMIAMSTCAQAQQGADDPLTAFIKRGMDLWRVPGAAVAVVDADTVQYQRGFGTATDPDVLSAGAAATPVDEHTLFAIASTTKAMVATGILMLIDDGLLTLDDRVVDYIPELHFRDPLLTAQTTVRDLLTHRTGLPSTDFWTFFQQMPMDEQIIRLQSVSAVAGLRARHIYQNTMYELAGLLIERVSGQTWDALLRERLWRPIGMTETFAARGRIPDTLTHVAPHFVIDDDIRLADWDLPAETADAAGSVWSSIHDMSLWVRFLLAGGVTADGTRLVSEAQLTRMFTPQSLIARRDFYPTTELTEPQWLSYGLGWFQQDFRGHKVDFHTGSLSGLIALVGIDRDRNRGVVILANRDHAEFRHALLWQVMDERAANEKPDWNGMVHDLYQRRDAEREVEWEETLSKRQANTRPGLKLDAYASRYHSPLNGTVTVARNGRELELRTARITLNMSHWHHETWLIEYKPWELREFATFHIGPDGAVSGLEAMGDHFRRVTESTGETH</sequence>
<dbReference type="InterPro" id="IPR050491">
    <property type="entry name" value="AmpC-like"/>
</dbReference>
<dbReference type="Proteomes" id="UP001359886">
    <property type="component" value="Unassembled WGS sequence"/>
</dbReference>
<feature type="signal peptide" evidence="1">
    <location>
        <begin position="1"/>
        <end position="32"/>
    </location>
</feature>
<feature type="chain" id="PRO_5044027123" evidence="1">
    <location>
        <begin position="33"/>
        <end position="523"/>
    </location>
</feature>